<dbReference type="SMART" id="SM00385">
    <property type="entry name" value="CYCLIN"/>
    <property type="match status" value="2"/>
</dbReference>
<dbReference type="SMART" id="SM01332">
    <property type="entry name" value="Cyclin_C"/>
    <property type="match status" value="1"/>
</dbReference>
<dbReference type="GO" id="GO:0044772">
    <property type="term" value="P:mitotic cell cycle phase transition"/>
    <property type="evidence" value="ECO:0007669"/>
    <property type="project" value="InterPro"/>
</dbReference>
<sequence length="401" mass="45377">MTTRVTRAKSGSGLVSKQSSTIAGGITRKRAALGDVSNVNKENAKAVLKAAAAAVKPRITTRSSSTSLPKVKEEASVAEPAKKKRTNTKVEAPGSKHEPTRKKIKVSDTKDWDDLDAEDASDPLMVSEYVVEIFDYMNELEISTLPNPDYMATQKDLQWSMRGILVDWLIEVHAKFRLLPETLFLAINIIDRFLSLRVVSLAKLQLVGITAMFIAAKYEEVLAPSIQSFVYMADNGYTDDEILTAERYVLGVLDFNLSYPNPMNFLRRNSKADNYDIQTRTVAKYFMEISCLDHRFLKYPPSMIAAAGMYLARRTLYRGDWDANLVHYSGYKESEIKPVEALMLDYLGSEPVRHDAFFKKYANKKFMKASIFVRDWLIKHGYSKPSENGEDRNYKQGRMLA</sequence>
<feature type="domain" description="Cyclin-like" evidence="6">
    <location>
        <begin position="167"/>
        <end position="251"/>
    </location>
</feature>
<keyword evidence="1" id="KW-0132">Cell division</keyword>
<reference evidence="8 9" key="1">
    <citation type="submission" date="2016-04" db="EMBL/GenBank/DDBJ databases">
        <title>Evolutionary innovation and constraint leading to complex multicellularity in the Ascomycota.</title>
        <authorList>
            <person name="Cisse O."/>
            <person name="Nguyen A."/>
            <person name="Hewitt D.A."/>
            <person name="Jedd G."/>
            <person name="Stajich J.E."/>
        </authorList>
    </citation>
    <scope>NUCLEOTIDE SEQUENCE [LARGE SCALE GENOMIC DNA]</scope>
    <source>
        <strain evidence="8 9">DAH-3</strain>
    </source>
</reference>
<dbReference type="InterPro" id="IPR046965">
    <property type="entry name" value="Cyclin_A/B-like"/>
</dbReference>
<dbReference type="OrthoDB" id="5590282at2759"/>
<feature type="region of interest" description="Disordered" evidence="5">
    <location>
        <begin position="55"/>
        <end position="107"/>
    </location>
</feature>
<dbReference type="PROSITE" id="PS00292">
    <property type="entry name" value="CYCLINS"/>
    <property type="match status" value="1"/>
</dbReference>
<dbReference type="GO" id="GO:0051301">
    <property type="term" value="P:cell division"/>
    <property type="evidence" value="ECO:0007669"/>
    <property type="project" value="UniProtKB-KW"/>
</dbReference>
<dbReference type="InterPro" id="IPR048258">
    <property type="entry name" value="Cyclins_cyclin-box"/>
</dbReference>
<dbReference type="EMBL" id="LXFE01000152">
    <property type="protein sequence ID" value="OLL26700.1"/>
    <property type="molecule type" value="Genomic_DNA"/>
</dbReference>
<evidence type="ECO:0000313" key="8">
    <source>
        <dbReference type="EMBL" id="OLL26700.1"/>
    </source>
</evidence>
<dbReference type="CDD" id="cd20512">
    <property type="entry name" value="CYCLIN_CLBs_yeast_rpt2"/>
    <property type="match status" value="1"/>
</dbReference>
<keyword evidence="9" id="KW-1185">Reference proteome</keyword>
<dbReference type="PANTHER" id="PTHR10177">
    <property type="entry name" value="CYCLINS"/>
    <property type="match status" value="1"/>
</dbReference>
<dbReference type="AlphaFoldDB" id="A0A1U7LVJ7"/>
<gene>
    <name evidence="8" type="ORF">NEOLI_000331</name>
</gene>
<dbReference type="Pfam" id="PF02984">
    <property type="entry name" value="Cyclin_C"/>
    <property type="match status" value="1"/>
</dbReference>
<feature type="compositionally biased region" description="Polar residues" evidence="5">
    <location>
        <begin position="13"/>
        <end position="22"/>
    </location>
</feature>
<dbReference type="Pfam" id="PF00134">
    <property type="entry name" value="Cyclin_N"/>
    <property type="match status" value="1"/>
</dbReference>
<name>A0A1U7LVJ7_NEOID</name>
<dbReference type="InterPro" id="IPR039361">
    <property type="entry name" value="Cyclin"/>
</dbReference>
<dbReference type="PIRSF" id="PIRSF001771">
    <property type="entry name" value="Cyclin_A_B_D_E"/>
    <property type="match status" value="1"/>
</dbReference>
<evidence type="ECO:0000256" key="1">
    <source>
        <dbReference type="ARBA" id="ARBA00022618"/>
    </source>
</evidence>
<dbReference type="InterPro" id="IPR036915">
    <property type="entry name" value="Cyclin-like_sf"/>
</dbReference>
<comment type="similarity">
    <text evidence="4">Belongs to the cyclin family.</text>
</comment>
<dbReference type="InterPro" id="IPR013763">
    <property type="entry name" value="Cyclin-like_dom"/>
</dbReference>
<dbReference type="SUPFAM" id="SSF47954">
    <property type="entry name" value="Cyclin-like"/>
    <property type="match status" value="2"/>
</dbReference>
<dbReference type="OMA" id="YYEMCHY"/>
<dbReference type="FunFam" id="1.10.472.10:FF:000001">
    <property type="entry name" value="G2/mitotic-specific cyclin"/>
    <property type="match status" value="1"/>
</dbReference>
<organism evidence="8 9">
    <name type="scientific">Neolecta irregularis (strain DAH-3)</name>
    <dbReference type="NCBI Taxonomy" id="1198029"/>
    <lineage>
        <taxon>Eukaryota</taxon>
        <taxon>Fungi</taxon>
        <taxon>Dikarya</taxon>
        <taxon>Ascomycota</taxon>
        <taxon>Taphrinomycotina</taxon>
        <taxon>Neolectales</taxon>
        <taxon>Neolectaceae</taxon>
        <taxon>Neolecta</taxon>
    </lineage>
</organism>
<dbReference type="InterPro" id="IPR006671">
    <property type="entry name" value="Cyclin_N"/>
</dbReference>
<evidence type="ECO:0000256" key="3">
    <source>
        <dbReference type="ARBA" id="ARBA00023306"/>
    </source>
</evidence>
<feature type="domain" description="Cyclin C-terminal" evidence="7">
    <location>
        <begin position="260"/>
        <end position="375"/>
    </location>
</feature>
<dbReference type="STRING" id="1198029.A0A1U7LVJ7"/>
<evidence type="ECO:0000256" key="4">
    <source>
        <dbReference type="RuleBase" id="RU000383"/>
    </source>
</evidence>
<evidence type="ECO:0000256" key="2">
    <source>
        <dbReference type="ARBA" id="ARBA00023127"/>
    </source>
</evidence>
<keyword evidence="3" id="KW-0131">Cell cycle</keyword>
<evidence type="ECO:0000313" key="9">
    <source>
        <dbReference type="Proteomes" id="UP000186594"/>
    </source>
</evidence>
<comment type="caution">
    <text evidence="8">The sequence shown here is derived from an EMBL/GenBank/DDBJ whole genome shotgun (WGS) entry which is preliminary data.</text>
</comment>
<keyword evidence="2 4" id="KW-0195">Cyclin</keyword>
<evidence type="ECO:0000259" key="6">
    <source>
        <dbReference type="SMART" id="SM00385"/>
    </source>
</evidence>
<evidence type="ECO:0000256" key="5">
    <source>
        <dbReference type="SAM" id="MobiDB-lite"/>
    </source>
</evidence>
<dbReference type="InterPro" id="IPR004367">
    <property type="entry name" value="Cyclin_C-dom"/>
</dbReference>
<dbReference type="CDD" id="cd20568">
    <property type="entry name" value="CYCLIN_CLBs_yeast_rpt1"/>
    <property type="match status" value="1"/>
</dbReference>
<feature type="domain" description="Cyclin-like" evidence="6">
    <location>
        <begin position="264"/>
        <end position="345"/>
    </location>
</feature>
<dbReference type="GO" id="GO:0016538">
    <property type="term" value="F:cyclin-dependent protein serine/threonine kinase regulator activity"/>
    <property type="evidence" value="ECO:0007669"/>
    <property type="project" value="InterPro"/>
</dbReference>
<proteinExistence type="inferred from homology"/>
<feature type="region of interest" description="Disordered" evidence="5">
    <location>
        <begin position="1"/>
        <end position="25"/>
    </location>
</feature>
<dbReference type="Proteomes" id="UP000186594">
    <property type="component" value="Unassembled WGS sequence"/>
</dbReference>
<evidence type="ECO:0000259" key="7">
    <source>
        <dbReference type="SMART" id="SM01332"/>
    </source>
</evidence>
<protein>
    <submittedName>
        <fullName evidence="8">G2/mitotic-specific cyclin cdc13</fullName>
    </submittedName>
</protein>
<accession>A0A1U7LVJ7</accession>
<dbReference type="Gene3D" id="1.10.472.10">
    <property type="entry name" value="Cyclin-like"/>
    <property type="match status" value="2"/>
</dbReference>